<dbReference type="PANTHER" id="PTHR23422:SF11">
    <property type="entry name" value="DIPEPTIDYL PEPTIDASE 3"/>
    <property type="match status" value="1"/>
</dbReference>
<dbReference type="Proteomes" id="UP000482653">
    <property type="component" value="Unassembled WGS sequence"/>
</dbReference>
<sequence>EAHMRTRQLIARLTFEKGAADKVFEMVKKDGKTYVKINDYQKLRTLFGQLLAEIQRIKSEGDFEAARKLVEKYAVKIDPVLHAEILARYEKLHLAPYKGFVNPVYEAVTDKDGNIIDVKVSYNEGYAEQMLRYSKEFANLPYRNE</sequence>
<dbReference type="PANTHER" id="PTHR23422">
    <property type="entry name" value="DIPEPTIDYL PEPTIDASE III-RELATED"/>
    <property type="match status" value="1"/>
</dbReference>
<dbReference type="InterPro" id="IPR039461">
    <property type="entry name" value="Peptidase_M49"/>
</dbReference>
<organism evidence="3 4">
    <name type="scientific">Bacteroides cellulosilyticus</name>
    <dbReference type="NCBI Taxonomy" id="246787"/>
    <lineage>
        <taxon>Bacteria</taxon>
        <taxon>Pseudomonadati</taxon>
        <taxon>Bacteroidota</taxon>
        <taxon>Bacteroidia</taxon>
        <taxon>Bacteroidales</taxon>
        <taxon>Bacteroidaceae</taxon>
        <taxon>Bacteroides</taxon>
    </lineage>
</organism>
<proteinExistence type="predicted"/>
<comment type="caution">
    <text evidence="3">The sequence shown here is derived from an EMBL/GenBank/DDBJ whole genome shotgun (WGS) entry which is preliminary data.</text>
</comment>
<feature type="non-terminal residue" evidence="3">
    <location>
        <position position="1"/>
    </location>
</feature>
<evidence type="ECO:0000256" key="1">
    <source>
        <dbReference type="ARBA" id="ARBA00022723"/>
    </source>
</evidence>
<protein>
    <submittedName>
        <fullName evidence="3">Dihydrofolate reductase</fullName>
    </submittedName>
</protein>
<keyword evidence="2" id="KW-0378">Hydrolase</keyword>
<evidence type="ECO:0000313" key="4">
    <source>
        <dbReference type="Proteomes" id="UP000482653"/>
    </source>
</evidence>
<dbReference type="GO" id="GO:0016787">
    <property type="term" value="F:hydrolase activity"/>
    <property type="evidence" value="ECO:0007669"/>
    <property type="project" value="UniProtKB-KW"/>
</dbReference>
<gene>
    <name evidence="3" type="ORF">F2Y87_28535</name>
</gene>
<reference evidence="3 4" key="1">
    <citation type="journal article" date="2019" name="Nat. Med.">
        <title>A library of human gut bacterial isolates paired with longitudinal multiomics data enables mechanistic microbiome research.</title>
        <authorList>
            <person name="Poyet M."/>
            <person name="Groussin M."/>
            <person name="Gibbons S.M."/>
            <person name="Avila-Pacheco J."/>
            <person name="Jiang X."/>
            <person name="Kearney S.M."/>
            <person name="Perrotta A.R."/>
            <person name="Berdy B."/>
            <person name="Zhao S."/>
            <person name="Lieberman T.D."/>
            <person name="Swanson P.K."/>
            <person name="Smith M."/>
            <person name="Roesemann S."/>
            <person name="Alexander J.E."/>
            <person name="Rich S.A."/>
            <person name="Livny J."/>
            <person name="Vlamakis H."/>
            <person name="Clish C."/>
            <person name="Bullock K."/>
            <person name="Deik A."/>
            <person name="Scott J."/>
            <person name="Pierce K.A."/>
            <person name="Xavier R.J."/>
            <person name="Alm E.J."/>
        </authorList>
    </citation>
    <scope>NUCLEOTIDE SEQUENCE [LARGE SCALE GENOMIC DNA]</scope>
    <source>
        <strain evidence="3 4">BIOML-A8</strain>
    </source>
</reference>
<dbReference type="EMBL" id="VVYX01000099">
    <property type="protein sequence ID" value="KAA5411837.1"/>
    <property type="molecule type" value="Genomic_DNA"/>
</dbReference>
<dbReference type="GO" id="GO:0046872">
    <property type="term" value="F:metal ion binding"/>
    <property type="evidence" value="ECO:0007669"/>
    <property type="project" value="UniProtKB-KW"/>
</dbReference>
<name>A0A6L3JQF9_9BACE</name>
<evidence type="ECO:0000313" key="3">
    <source>
        <dbReference type="EMBL" id="KAA5411837.1"/>
    </source>
</evidence>
<dbReference type="AlphaFoldDB" id="A0A6L3JQF9"/>
<accession>A0A6L3JQF9</accession>
<evidence type="ECO:0000256" key="2">
    <source>
        <dbReference type="ARBA" id="ARBA00022801"/>
    </source>
</evidence>
<keyword evidence="1" id="KW-0479">Metal-binding</keyword>